<dbReference type="GO" id="GO:0046872">
    <property type="term" value="F:metal ion binding"/>
    <property type="evidence" value="ECO:0007669"/>
    <property type="project" value="UniProtKB-KW"/>
</dbReference>
<evidence type="ECO:0000313" key="7">
    <source>
        <dbReference type="EMBL" id="PSJ30831.1"/>
    </source>
</evidence>
<dbReference type="CDD" id="cd02012">
    <property type="entry name" value="TPP_TK"/>
    <property type="match status" value="1"/>
</dbReference>
<dbReference type="Proteomes" id="UP000241434">
    <property type="component" value="Unassembled WGS sequence"/>
</dbReference>
<dbReference type="InterPro" id="IPR029061">
    <property type="entry name" value="THDP-binding"/>
</dbReference>
<dbReference type="GO" id="GO:0016740">
    <property type="term" value="F:transferase activity"/>
    <property type="evidence" value="ECO:0007669"/>
    <property type="project" value="UniProtKB-KW"/>
</dbReference>
<feature type="domain" description="Transketolase N-terminal" evidence="6">
    <location>
        <begin position="10"/>
        <end position="266"/>
    </location>
</feature>
<comment type="similarity">
    <text evidence="2">Belongs to the transketolase family.</text>
</comment>
<name>A0A2P7PYP3_9FIRM</name>
<evidence type="ECO:0000256" key="3">
    <source>
        <dbReference type="ARBA" id="ARBA00022679"/>
    </source>
</evidence>
<gene>
    <name evidence="7" type="ORF">UF10_08170</name>
</gene>
<evidence type="ECO:0000256" key="5">
    <source>
        <dbReference type="ARBA" id="ARBA00023052"/>
    </source>
</evidence>
<accession>A0A2P7PYP3</accession>
<evidence type="ECO:0000256" key="4">
    <source>
        <dbReference type="ARBA" id="ARBA00022723"/>
    </source>
</evidence>
<evidence type="ECO:0000259" key="6">
    <source>
        <dbReference type="Pfam" id="PF00456"/>
    </source>
</evidence>
<dbReference type="PROSITE" id="PS00801">
    <property type="entry name" value="TRANSKETOLASE_1"/>
    <property type="match status" value="1"/>
</dbReference>
<dbReference type="PANTHER" id="PTHR47514">
    <property type="entry name" value="TRANSKETOLASE N-TERMINAL SECTION-RELATED"/>
    <property type="match status" value="1"/>
</dbReference>
<evidence type="ECO:0000256" key="1">
    <source>
        <dbReference type="ARBA" id="ARBA00001964"/>
    </source>
</evidence>
<sequence>MIDYNSLSEKAKNIRRNVIKMIYNAGSGHPGGSLSCVDIITALYFGRMNIDPEEVNKIDRDRFVMSKGHSSPAIYATLHERGYLIEEEIDGFRKMNSSLQGSPDMLRVSGIDMSTGSLGQGLSAGCGMALASKMDELNYNVYVLLGDGELQEGMIWEAAMFAKQYQLDNLMAIVDMNGLQIDGSTDEVMSLGSITKKFTSFGWYVIEIDGHDFDQIFGAFNIFDKVNSKPVLVIANTIKGKGVSFMEDECKWHSQKITDNDYKNAMEELR</sequence>
<keyword evidence="8" id="KW-1185">Reference proteome</keyword>
<dbReference type="EMBL" id="JYGE01000007">
    <property type="protein sequence ID" value="PSJ30831.1"/>
    <property type="molecule type" value="Genomic_DNA"/>
</dbReference>
<protein>
    <submittedName>
        <fullName evidence="7">Transketolase</fullName>
    </submittedName>
</protein>
<evidence type="ECO:0000313" key="8">
    <source>
        <dbReference type="Proteomes" id="UP000241434"/>
    </source>
</evidence>
<dbReference type="SUPFAM" id="SSF52518">
    <property type="entry name" value="Thiamin diphosphate-binding fold (THDP-binding)"/>
    <property type="match status" value="1"/>
</dbReference>
<dbReference type="InterPro" id="IPR049557">
    <property type="entry name" value="Transketolase_CS"/>
</dbReference>
<comment type="cofactor">
    <cofactor evidence="1">
        <name>thiamine diphosphate</name>
        <dbReference type="ChEBI" id="CHEBI:58937"/>
    </cofactor>
</comment>
<keyword evidence="3" id="KW-0808">Transferase</keyword>
<evidence type="ECO:0000256" key="2">
    <source>
        <dbReference type="ARBA" id="ARBA00007131"/>
    </source>
</evidence>
<dbReference type="Gene3D" id="3.40.50.970">
    <property type="match status" value="1"/>
</dbReference>
<comment type="caution">
    <text evidence="7">The sequence shown here is derived from an EMBL/GenBank/DDBJ whole genome shotgun (WGS) entry which is preliminary data.</text>
</comment>
<proteinExistence type="inferred from homology"/>
<dbReference type="Pfam" id="PF00456">
    <property type="entry name" value="Transketolase_N"/>
    <property type="match status" value="1"/>
</dbReference>
<dbReference type="AlphaFoldDB" id="A0A2P7PYP3"/>
<dbReference type="InterPro" id="IPR005474">
    <property type="entry name" value="Transketolase_N"/>
</dbReference>
<reference evidence="7" key="1">
    <citation type="thesis" date="2015" institute="Rutgers" country="The State University of New Jersey, 14 College Farm Rd., New Brunswick, NJ, USA">
        <title>Ammonia toxicity in bacteria and its implications for treatment of and resource recovery from highly nitrogenous organic wastes.</title>
        <authorList>
            <person name="Luther A.K."/>
        </authorList>
    </citation>
    <scope>NUCLEOTIDE SEQUENCE</scope>
    <source>
        <strain evidence="7">RT-10B</strain>
    </source>
</reference>
<organism evidence="7 8">
    <name type="scientific">Peptostreptococcus russellii</name>
    <dbReference type="NCBI Taxonomy" id="215200"/>
    <lineage>
        <taxon>Bacteria</taxon>
        <taxon>Bacillati</taxon>
        <taxon>Bacillota</taxon>
        <taxon>Clostridia</taxon>
        <taxon>Peptostreptococcales</taxon>
        <taxon>Peptostreptococcaceae</taxon>
        <taxon>Peptostreptococcus</taxon>
    </lineage>
</organism>
<dbReference type="RefSeq" id="WP_106777321.1">
    <property type="nucleotide sequence ID" value="NZ_JBGGGQ010000003.1"/>
</dbReference>
<keyword evidence="5" id="KW-0786">Thiamine pyrophosphate</keyword>
<dbReference type="OrthoDB" id="8732661at2"/>
<keyword evidence="4" id="KW-0479">Metal-binding</keyword>
<dbReference type="PANTHER" id="PTHR47514:SF1">
    <property type="entry name" value="TRANSKETOLASE N-TERMINAL SECTION-RELATED"/>
    <property type="match status" value="1"/>
</dbReference>